<dbReference type="Proteomes" id="UP000029578">
    <property type="component" value="Unassembled WGS sequence"/>
</dbReference>
<gene>
    <name evidence="1" type="ORF">HMPREF0661_00205</name>
</gene>
<evidence type="ECO:0000313" key="1">
    <source>
        <dbReference type="EMBL" id="KGF57611.1"/>
    </source>
</evidence>
<protein>
    <submittedName>
        <fullName evidence="1">Uncharacterized protein</fullName>
    </submittedName>
</protein>
<accession>A0A096BF09</accession>
<dbReference type="AlphaFoldDB" id="A0A096BF09"/>
<reference evidence="1 2" key="1">
    <citation type="submission" date="2014-07" db="EMBL/GenBank/DDBJ databases">
        <authorList>
            <person name="McCorrison J."/>
            <person name="Sanka R."/>
            <person name="Torralba M."/>
            <person name="Gillis M."/>
            <person name="Haft D.H."/>
            <person name="Methe B."/>
            <person name="Sutton G."/>
            <person name="Nelson K.E."/>
        </authorList>
    </citation>
    <scope>NUCLEOTIDE SEQUENCE [LARGE SCALE GENOMIC DNA]</scope>
    <source>
        <strain evidence="1 2">DNF00666</strain>
    </source>
</reference>
<dbReference type="EMBL" id="JRNS01000025">
    <property type="protein sequence ID" value="KGF57611.1"/>
    <property type="molecule type" value="Genomic_DNA"/>
</dbReference>
<comment type="caution">
    <text evidence="1">The sequence shown here is derived from an EMBL/GenBank/DDBJ whole genome shotgun (WGS) entry which is preliminary data.</text>
</comment>
<organism evidence="1 2">
    <name type="scientific">Prevotella melaninogenica DNF00666</name>
    <dbReference type="NCBI Taxonomy" id="1401073"/>
    <lineage>
        <taxon>Bacteria</taxon>
        <taxon>Pseudomonadati</taxon>
        <taxon>Bacteroidota</taxon>
        <taxon>Bacteroidia</taxon>
        <taxon>Bacteroidales</taxon>
        <taxon>Prevotellaceae</taxon>
        <taxon>Prevotella</taxon>
    </lineage>
</organism>
<dbReference type="RefSeq" id="WP_036861122.1">
    <property type="nucleotide sequence ID" value="NZ_JRNS01000025.1"/>
</dbReference>
<proteinExistence type="predicted"/>
<sequence length="101" mass="11450">MKGKKTGGRVKGTPNKDNPLKGFIRAHSVKYFTEIVKEGLTQFEIDQINLAVDDRVNAELRLLEFHQAKLKAVDANINTHNVSLTIEDKLRELCEEEEDGE</sequence>
<name>A0A096BF09_9BACT</name>
<evidence type="ECO:0000313" key="2">
    <source>
        <dbReference type="Proteomes" id="UP000029578"/>
    </source>
</evidence>